<feature type="transmembrane region" description="Helical" evidence="6">
    <location>
        <begin position="69"/>
        <end position="95"/>
    </location>
</feature>
<evidence type="ECO:0000313" key="7">
    <source>
        <dbReference type="EMBL" id="SFU32336.1"/>
    </source>
</evidence>
<keyword evidence="4 6" id="KW-1133">Transmembrane helix</keyword>
<keyword evidence="3 6" id="KW-0812">Transmembrane</keyword>
<feature type="transmembrane region" description="Helical" evidence="6">
    <location>
        <begin position="303"/>
        <end position="333"/>
    </location>
</feature>
<dbReference type="OrthoDB" id="9773730at2"/>
<gene>
    <name evidence="7" type="ORF">SAMN05216480_101727</name>
</gene>
<evidence type="ECO:0000313" key="8">
    <source>
        <dbReference type="Proteomes" id="UP000199138"/>
    </source>
</evidence>
<comment type="similarity">
    <text evidence="2">Belongs to the autoinducer-2 exporter (AI-2E) (TC 2.A.86) family.</text>
</comment>
<dbReference type="RefSeq" id="WP_093023052.1">
    <property type="nucleotide sequence ID" value="NZ_FPBK01000001.1"/>
</dbReference>
<comment type="subcellular location">
    <subcellularLocation>
        <location evidence="1">Membrane</location>
        <topology evidence="1">Multi-pass membrane protein</topology>
    </subcellularLocation>
</comment>
<feature type="transmembrane region" description="Helical" evidence="6">
    <location>
        <begin position="232"/>
        <end position="260"/>
    </location>
</feature>
<dbReference type="GO" id="GO:0016020">
    <property type="term" value="C:membrane"/>
    <property type="evidence" value="ECO:0007669"/>
    <property type="project" value="UniProtKB-SubCell"/>
</dbReference>
<feature type="transmembrane region" description="Helical" evidence="6">
    <location>
        <begin position="152"/>
        <end position="171"/>
    </location>
</feature>
<feature type="transmembrane region" description="Helical" evidence="6">
    <location>
        <begin position="40"/>
        <end position="57"/>
    </location>
</feature>
<dbReference type="InterPro" id="IPR002549">
    <property type="entry name" value="AI-2E-like"/>
</dbReference>
<protein>
    <submittedName>
        <fullName evidence="7">Predicted PurR-regulated permease PerM</fullName>
    </submittedName>
</protein>
<dbReference type="EMBL" id="FPBK01000001">
    <property type="protein sequence ID" value="SFU32336.1"/>
    <property type="molecule type" value="Genomic_DNA"/>
</dbReference>
<dbReference type="Pfam" id="PF01594">
    <property type="entry name" value="AI-2E_transport"/>
    <property type="match status" value="1"/>
</dbReference>
<sequence length="369" mass="41684">MTFKNITKKHAIHPNLIRQLFILSVIIFLGYLITKEMMPYLSGILGAITLYVLFNKWMHRMLKSGWKPWLAATTILITSISIIIIPLGAIAVVFVSKINDLFKNKEEITRVINETIQKIEDLVPFSVTSGFDTNKLTSWISNYFTNIANSTFNIFIAITLMLFLLYFMLINRNYMRGYIMMYIPLSDRNIRTLAKESREIVKSNAIGIPLVALIQGVIALIGYWIFGVPNPMLWFVVTFVGSMIPFVGTALGVIPVTLILLSQGHTFNGYGILIYGTVVVGSADNLFRMIVQNRLANLHPLITLIGVVIGVPLFGFIGLVFGPLVVSIFLLLLKMYKDEYGKSDQELQEENIKDETLIGPNREDEYTKL</sequence>
<evidence type="ECO:0000256" key="1">
    <source>
        <dbReference type="ARBA" id="ARBA00004141"/>
    </source>
</evidence>
<evidence type="ECO:0000256" key="5">
    <source>
        <dbReference type="ARBA" id="ARBA00023136"/>
    </source>
</evidence>
<reference evidence="7 8" key="1">
    <citation type="submission" date="2016-10" db="EMBL/GenBank/DDBJ databases">
        <authorList>
            <person name="de Groot N.N."/>
        </authorList>
    </citation>
    <scope>NUCLEOTIDE SEQUENCE [LARGE SCALE GENOMIC DNA]</scope>
    <source>
        <strain evidence="7 8">CGMCC 1.12333</strain>
    </source>
</reference>
<accession>A0A1I7F8A5</accession>
<evidence type="ECO:0000256" key="4">
    <source>
        <dbReference type="ARBA" id="ARBA00022989"/>
    </source>
</evidence>
<proteinExistence type="inferred from homology"/>
<evidence type="ECO:0000256" key="3">
    <source>
        <dbReference type="ARBA" id="ARBA00022692"/>
    </source>
</evidence>
<feature type="transmembrane region" description="Helical" evidence="6">
    <location>
        <begin position="16"/>
        <end position="34"/>
    </location>
</feature>
<keyword evidence="5 6" id="KW-0472">Membrane</keyword>
<feature type="transmembrane region" description="Helical" evidence="6">
    <location>
        <begin position="205"/>
        <end position="226"/>
    </location>
</feature>
<keyword evidence="8" id="KW-1185">Reference proteome</keyword>
<dbReference type="PANTHER" id="PTHR21716">
    <property type="entry name" value="TRANSMEMBRANE PROTEIN"/>
    <property type="match status" value="1"/>
</dbReference>
<evidence type="ECO:0000256" key="6">
    <source>
        <dbReference type="SAM" id="Phobius"/>
    </source>
</evidence>
<dbReference type="PANTHER" id="PTHR21716:SF4">
    <property type="entry name" value="TRANSMEMBRANE PROTEIN 245"/>
    <property type="match status" value="1"/>
</dbReference>
<evidence type="ECO:0000256" key="2">
    <source>
        <dbReference type="ARBA" id="ARBA00009773"/>
    </source>
</evidence>
<organism evidence="7 8">
    <name type="scientific">Pustulibacterium marinum</name>
    <dbReference type="NCBI Taxonomy" id="1224947"/>
    <lineage>
        <taxon>Bacteria</taxon>
        <taxon>Pseudomonadati</taxon>
        <taxon>Bacteroidota</taxon>
        <taxon>Flavobacteriia</taxon>
        <taxon>Flavobacteriales</taxon>
        <taxon>Flavobacteriaceae</taxon>
        <taxon>Pustulibacterium</taxon>
    </lineage>
</organism>
<dbReference type="AlphaFoldDB" id="A0A1I7F8A5"/>
<name>A0A1I7F8A5_9FLAO</name>
<feature type="transmembrane region" description="Helical" evidence="6">
    <location>
        <begin position="272"/>
        <end position="291"/>
    </location>
</feature>
<dbReference type="Proteomes" id="UP000199138">
    <property type="component" value="Unassembled WGS sequence"/>
</dbReference>
<dbReference type="STRING" id="1224947.SAMN05216480_101727"/>